<dbReference type="InterPro" id="IPR028098">
    <property type="entry name" value="Glyco_trans_4-like_N"/>
</dbReference>
<dbReference type="PANTHER" id="PTHR45947:SF3">
    <property type="entry name" value="SULFOQUINOVOSYL TRANSFERASE SQD2"/>
    <property type="match status" value="1"/>
</dbReference>
<keyword evidence="4" id="KW-1185">Reference proteome</keyword>
<proteinExistence type="predicted"/>
<feature type="domain" description="Glycosyl transferase family 1" evidence="1">
    <location>
        <begin position="226"/>
        <end position="383"/>
    </location>
</feature>
<name>A0A418Q291_9SPHN</name>
<dbReference type="AlphaFoldDB" id="A0A418Q291"/>
<evidence type="ECO:0000313" key="3">
    <source>
        <dbReference type="EMBL" id="RIX31954.1"/>
    </source>
</evidence>
<comment type="caution">
    <text evidence="3">The sequence shown here is derived from an EMBL/GenBank/DDBJ whole genome shotgun (WGS) entry which is preliminary data.</text>
</comment>
<keyword evidence="3" id="KW-0808">Transferase</keyword>
<dbReference type="InterPro" id="IPR001296">
    <property type="entry name" value="Glyco_trans_1"/>
</dbReference>
<dbReference type="InterPro" id="IPR050194">
    <property type="entry name" value="Glycosyltransferase_grp1"/>
</dbReference>
<sequence length="427" mass="46585">MRAPGVGGGMSRHDPFLGPEDGRLYADLTQSWSDVGGGVGTYLRHKRRHILDRTRHRHLMIVPGSRDMVQVEHGGRAITCFVASPKVPGSPHYRLLLRNRAVRSLLGEHRPDLIECQDAYNLPWAAIGHSRHYPRTALVAAYCTDFPTVYVRRPFSRWLGKATGEAASRLCYNYCGKLYRRFDSVFAMSENGGATKLRALGVPDVDVVPLGVELGQFSPDKRDLRLRRRLNLGDGQPLLIYAGRLDGEKRPDVVVDAFKRLPDSLGAALLLLGDGPYREQFAGREQERIYAPGYCDDRSDLAAWLASADLYVSGMADETFGISIIEAQASGLPVVGVAAGAMIDRVPEGLGLVGKVGDGEIMAANILSVLGGDMRRMGEQARAHALQFSWDQSMERLFGHVYSKAALRAAERAVAGAAVGSGAFART</sequence>
<dbReference type="SUPFAM" id="SSF53756">
    <property type="entry name" value="UDP-Glycosyltransferase/glycogen phosphorylase"/>
    <property type="match status" value="1"/>
</dbReference>
<dbReference type="EMBL" id="QXTF01000001">
    <property type="protein sequence ID" value="RIX31954.1"/>
    <property type="molecule type" value="Genomic_DNA"/>
</dbReference>
<protein>
    <submittedName>
        <fullName evidence="3">Glycosyltransferase</fullName>
    </submittedName>
</protein>
<evidence type="ECO:0000259" key="1">
    <source>
        <dbReference type="Pfam" id="PF00534"/>
    </source>
</evidence>
<dbReference type="Pfam" id="PF13439">
    <property type="entry name" value="Glyco_transf_4"/>
    <property type="match status" value="1"/>
</dbReference>
<gene>
    <name evidence="3" type="ORF">D3M59_02885</name>
</gene>
<evidence type="ECO:0000313" key="4">
    <source>
        <dbReference type="Proteomes" id="UP000285023"/>
    </source>
</evidence>
<dbReference type="Proteomes" id="UP000285023">
    <property type="component" value="Unassembled WGS sequence"/>
</dbReference>
<feature type="domain" description="Glycosyltransferase subfamily 4-like N-terminal" evidence="2">
    <location>
        <begin position="37"/>
        <end position="214"/>
    </location>
</feature>
<dbReference type="Gene3D" id="3.40.50.2000">
    <property type="entry name" value="Glycogen Phosphorylase B"/>
    <property type="match status" value="2"/>
</dbReference>
<dbReference type="Pfam" id="PF00534">
    <property type="entry name" value="Glycos_transf_1"/>
    <property type="match status" value="1"/>
</dbReference>
<organism evidence="3 4">
    <name type="scientific">Sphingomonas edaphi</name>
    <dbReference type="NCBI Taxonomy" id="2315689"/>
    <lineage>
        <taxon>Bacteria</taxon>
        <taxon>Pseudomonadati</taxon>
        <taxon>Pseudomonadota</taxon>
        <taxon>Alphaproteobacteria</taxon>
        <taxon>Sphingomonadales</taxon>
        <taxon>Sphingomonadaceae</taxon>
        <taxon>Sphingomonas</taxon>
    </lineage>
</organism>
<reference evidence="3 4" key="1">
    <citation type="submission" date="2018-09" db="EMBL/GenBank/DDBJ databases">
        <title>Sphingomonas sp. DAC4.</title>
        <authorList>
            <person name="Seo T."/>
        </authorList>
    </citation>
    <scope>NUCLEOTIDE SEQUENCE [LARGE SCALE GENOMIC DNA]</scope>
    <source>
        <strain evidence="3 4">DAC4</strain>
    </source>
</reference>
<evidence type="ECO:0000259" key="2">
    <source>
        <dbReference type="Pfam" id="PF13439"/>
    </source>
</evidence>
<dbReference type="PANTHER" id="PTHR45947">
    <property type="entry name" value="SULFOQUINOVOSYL TRANSFERASE SQD2"/>
    <property type="match status" value="1"/>
</dbReference>
<accession>A0A418Q291</accession>
<dbReference type="GO" id="GO:0016757">
    <property type="term" value="F:glycosyltransferase activity"/>
    <property type="evidence" value="ECO:0007669"/>
    <property type="project" value="InterPro"/>
</dbReference>